<protein>
    <submittedName>
        <fullName evidence="1">Uncharacterized protein</fullName>
    </submittedName>
</protein>
<sequence>MIQRPMAHCTTRCPYGQLAAIEQVTRSVTELCRLVSDLVKCWEDVVCELYFCYGGRPRYC</sequence>
<dbReference type="EMBL" id="JAIWYP010000011">
    <property type="protein sequence ID" value="KAH3738129.1"/>
    <property type="molecule type" value="Genomic_DNA"/>
</dbReference>
<keyword evidence="2" id="KW-1185">Reference proteome</keyword>
<accession>A0A9D4HZ09</accession>
<evidence type="ECO:0000313" key="2">
    <source>
        <dbReference type="Proteomes" id="UP000828390"/>
    </source>
</evidence>
<comment type="caution">
    <text evidence="1">The sequence shown here is derived from an EMBL/GenBank/DDBJ whole genome shotgun (WGS) entry which is preliminary data.</text>
</comment>
<dbReference type="AlphaFoldDB" id="A0A9D4HZ09"/>
<reference evidence="1" key="1">
    <citation type="journal article" date="2019" name="bioRxiv">
        <title>The Genome of the Zebra Mussel, Dreissena polymorpha: A Resource for Invasive Species Research.</title>
        <authorList>
            <person name="McCartney M.A."/>
            <person name="Auch B."/>
            <person name="Kono T."/>
            <person name="Mallez S."/>
            <person name="Zhang Y."/>
            <person name="Obille A."/>
            <person name="Becker A."/>
            <person name="Abrahante J.E."/>
            <person name="Garbe J."/>
            <person name="Badalamenti J.P."/>
            <person name="Herman A."/>
            <person name="Mangelson H."/>
            <person name="Liachko I."/>
            <person name="Sullivan S."/>
            <person name="Sone E.D."/>
            <person name="Koren S."/>
            <person name="Silverstein K.A.T."/>
            <person name="Beckman K.B."/>
            <person name="Gohl D.M."/>
        </authorList>
    </citation>
    <scope>NUCLEOTIDE SEQUENCE</scope>
    <source>
        <strain evidence="1">Duluth1</strain>
        <tissue evidence="1">Whole animal</tissue>
    </source>
</reference>
<evidence type="ECO:0000313" key="1">
    <source>
        <dbReference type="EMBL" id="KAH3738129.1"/>
    </source>
</evidence>
<organism evidence="1 2">
    <name type="scientific">Dreissena polymorpha</name>
    <name type="common">Zebra mussel</name>
    <name type="synonym">Mytilus polymorpha</name>
    <dbReference type="NCBI Taxonomy" id="45954"/>
    <lineage>
        <taxon>Eukaryota</taxon>
        <taxon>Metazoa</taxon>
        <taxon>Spiralia</taxon>
        <taxon>Lophotrochozoa</taxon>
        <taxon>Mollusca</taxon>
        <taxon>Bivalvia</taxon>
        <taxon>Autobranchia</taxon>
        <taxon>Heteroconchia</taxon>
        <taxon>Euheterodonta</taxon>
        <taxon>Imparidentia</taxon>
        <taxon>Neoheterodontei</taxon>
        <taxon>Myida</taxon>
        <taxon>Dreissenoidea</taxon>
        <taxon>Dreissenidae</taxon>
        <taxon>Dreissena</taxon>
    </lineage>
</organism>
<dbReference type="Proteomes" id="UP000828390">
    <property type="component" value="Unassembled WGS sequence"/>
</dbReference>
<gene>
    <name evidence="1" type="ORF">DPMN_044756</name>
</gene>
<reference evidence="1" key="2">
    <citation type="submission" date="2020-11" db="EMBL/GenBank/DDBJ databases">
        <authorList>
            <person name="McCartney M.A."/>
            <person name="Auch B."/>
            <person name="Kono T."/>
            <person name="Mallez S."/>
            <person name="Becker A."/>
            <person name="Gohl D.M."/>
            <person name="Silverstein K.A.T."/>
            <person name="Koren S."/>
            <person name="Bechman K.B."/>
            <person name="Herman A."/>
            <person name="Abrahante J.E."/>
            <person name="Garbe J."/>
        </authorList>
    </citation>
    <scope>NUCLEOTIDE SEQUENCE</scope>
    <source>
        <strain evidence="1">Duluth1</strain>
        <tissue evidence="1">Whole animal</tissue>
    </source>
</reference>
<proteinExistence type="predicted"/>
<name>A0A9D4HZ09_DREPO</name>